<sequence length="728" mass="80922">MREKGWAEEAAQKAAELHQSAVSRRDRWKAVLHAGASLADNPATQLPEDFSVTPIARLFFYDAVRAAPTSEAVQGLLPLAQELDDRAGGNILKAYVQRVAARNFEQRGPLSRGYAALVRGRLSAPEKDALLKQILASEEEDLIVGALVQTGAIARNFEFFAQKSALLKDPWFQLTVAQEHAAVDRLAGMQVRATRTLRDALPLCQGMGLEYRCLSLKIELSTLLIKHHEFKDARRYAEEAWQEARASNEWSLEQSALWNLGRIARLVNDTALSLAYFEEYLEQFEDQADAKRRIHENLASVAFQKLHVDEARREIDAALAAGDPLSPSGAFTLAEIGRLKRAPEDEAHLKSALERGSAKRSPGERAVDTHVLGRFFIEQDPAQGRELLWQSIQEASAPGMDEDLAALRARAYSFTSLILEAGRRDAFNEALELFSQERGQQIPSRCLLAATADSERTLLIVRSADGKLLGWQDETRREPLPERLDGLVREDLLAALRPCERVEVLARPPLHGRPGLLPLSMAWSYLTRLSSPQAPRTGPALHLVVSGVEIPTDLDVNPLPPWVPPLGPDEKLVPRLGAEATPSRIRSAMKDATEIDLITHGFVHERSDESYLLLAPERGERDLTVPQVRKMQFRGAPFVVLVACHGGHTSYALHEPWSLPASFIYAGARGVLAATEQIPDVEGYNFFIQVRERIRAGVPPMLALRDVRAQWLKKDPKQAWLASVLLFE</sequence>
<evidence type="ECO:0000259" key="1">
    <source>
        <dbReference type="Pfam" id="PF12770"/>
    </source>
</evidence>
<dbReference type="Pfam" id="PF12770">
    <property type="entry name" value="CHAT"/>
    <property type="match status" value="1"/>
</dbReference>
<dbReference type="InterPro" id="IPR024983">
    <property type="entry name" value="CHAT_dom"/>
</dbReference>
<proteinExistence type="predicted"/>
<organism evidence="2 3">
    <name type="scientific">Stigmatella ashevillensis</name>
    <dbReference type="NCBI Taxonomy" id="2995309"/>
    <lineage>
        <taxon>Bacteria</taxon>
        <taxon>Pseudomonadati</taxon>
        <taxon>Myxococcota</taxon>
        <taxon>Myxococcia</taxon>
        <taxon>Myxococcales</taxon>
        <taxon>Cystobacterineae</taxon>
        <taxon>Archangiaceae</taxon>
        <taxon>Stigmatella</taxon>
    </lineage>
</organism>
<gene>
    <name evidence="2" type="ORF">POL68_14170</name>
</gene>
<keyword evidence="3" id="KW-1185">Reference proteome</keyword>
<dbReference type="RefSeq" id="WP_272138312.1">
    <property type="nucleotide sequence ID" value="NZ_JAQNDM010000002.1"/>
</dbReference>
<accession>A0ABT5D7H3</accession>
<dbReference type="Proteomes" id="UP001221838">
    <property type="component" value="Unassembled WGS sequence"/>
</dbReference>
<dbReference type="Gene3D" id="1.25.40.10">
    <property type="entry name" value="Tetratricopeptide repeat domain"/>
    <property type="match status" value="1"/>
</dbReference>
<reference evidence="2 3" key="1">
    <citation type="submission" date="2022-11" db="EMBL/GenBank/DDBJ databases">
        <title>Minimal conservation of predation-associated metabolite biosynthetic gene clusters underscores biosynthetic potential of Myxococcota including descriptions for ten novel species: Archangium lansinium sp. nov., Myxococcus landrumus sp. nov., Nannocystis bai.</title>
        <authorList>
            <person name="Ahearne A."/>
            <person name="Stevens C."/>
            <person name="Dowd S."/>
        </authorList>
    </citation>
    <scope>NUCLEOTIDE SEQUENCE [LARGE SCALE GENOMIC DNA]</scope>
    <source>
        <strain evidence="2 3">NCWAL01</strain>
    </source>
</reference>
<feature type="domain" description="CHAT" evidence="1">
    <location>
        <begin position="566"/>
        <end position="717"/>
    </location>
</feature>
<dbReference type="EMBL" id="JAQNDM010000002">
    <property type="protein sequence ID" value="MDC0709613.1"/>
    <property type="molecule type" value="Genomic_DNA"/>
</dbReference>
<dbReference type="SUPFAM" id="SSF48452">
    <property type="entry name" value="TPR-like"/>
    <property type="match status" value="1"/>
</dbReference>
<comment type="caution">
    <text evidence="2">The sequence shown here is derived from an EMBL/GenBank/DDBJ whole genome shotgun (WGS) entry which is preliminary data.</text>
</comment>
<protein>
    <submittedName>
        <fullName evidence="2">CHAT domain-containing protein</fullName>
    </submittedName>
</protein>
<evidence type="ECO:0000313" key="2">
    <source>
        <dbReference type="EMBL" id="MDC0709613.1"/>
    </source>
</evidence>
<dbReference type="InterPro" id="IPR011990">
    <property type="entry name" value="TPR-like_helical_dom_sf"/>
</dbReference>
<name>A0ABT5D7H3_9BACT</name>
<evidence type="ECO:0000313" key="3">
    <source>
        <dbReference type="Proteomes" id="UP001221838"/>
    </source>
</evidence>